<sequence>MLTIQVVEPEVFVQTIHVKEPDLWEHFLHRASYVREIGTASCREPELALMCAVIQQNGGCTFLPTLQKLVWRNGIHSDTSLRLLVSSSLRSLELDVTTYSSLTTANGFEHTFAAPIIDQTYPATLFAGLTNAAPNLYRLVITGRQLSSSVVIPNLLGFERIRELSLFREVLVTPDALRSILTAMPALELLNVRLQDFTSPSGKVCSPSLRTLIIHGSARYITGLFTSFFDAPSLDSLSLYMEDEAYTVDHPRCLYVLSKTSFASSLRELQLRTITQQGSAPSSSLADTMEHLAGLRALEVVDLQLQDTWVRIDDDNMRAIARAWPRVQRLKLAYTPSNAFPPLTSLRYFAQYCPELRYLYVSKMSVPAILEEATPELEGSGAVIQSAGHPMRTLDMRMTFVGMGSYDVAGIARFLDGLFPNLELSAEGANGNAFAVMSGVWNRIEGEIRKLRAQKGLQG</sequence>
<comment type="caution">
    <text evidence="2">The sequence shown here is derived from an EMBL/GenBank/DDBJ whole genome shotgun (WGS) entry which is preliminary data.</text>
</comment>
<gene>
    <name evidence="2" type="ORF">TRAPUB_8993</name>
</gene>
<dbReference type="InterPro" id="IPR032675">
    <property type="entry name" value="LRR_dom_sf"/>
</dbReference>
<keyword evidence="3" id="KW-1185">Reference proteome</keyword>
<dbReference type="SUPFAM" id="SSF52047">
    <property type="entry name" value="RNI-like"/>
    <property type="match status" value="1"/>
</dbReference>
<reference evidence="2 3" key="1">
    <citation type="submission" date="2016-10" db="EMBL/GenBank/DDBJ databases">
        <title>Genome sequence of the basidiomycete white-rot fungus Trametes pubescens.</title>
        <authorList>
            <person name="Makela M.R."/>
            <person name="Granchi Z."/>
            <person name="Peng M."/>
            <person name="De Vries R.P."/>
            <person name="Grigoriev I."/>
            <person name="Riley R."/>
            <person name="Hilden K."/>
        </authorList>
    </citation>
    <scope>NUCLEOTIDE SEQUENCE [LARGE SCALE GENOMIC DNA]</scope>
    <source>
        <strain evidence="2 3">FBCC735</strain>
    </source>
</reference>
<evidence type="ECO:0000313" key="3">
    <source>
        <dbReference type="Proteomes" id="UP000184267"/>
    </source>
</evidence>
<dbReference type="AlphaFoldDB" id="A0A1M2W3H8"/>
<proteinExistence type="predicted"/>
<organism evidence="2 3">
    <name type="scientific">Trametes pubescens</name>
    <name type="common">White-rot fungus</name>
    <dbReference type="NCBI Taxonomy" id="154538"/>
    <lineage>
        <taxon>Eukaryota</taxon>
        <taxon>Fungi</taxon>
        <taxon>Dikarya</taxon>
        <taxon>Basidiomycota</taxon>
        <taxon>Agaricomycotina</taxon>
        <taxon>Agaricomycetes</taxon>
        <taxon>Polyporales</taxon>
        <taxon>Polyporaceae</taxon>
        <taxon>Trametes</taxon>
    </lineage>
</organism>
<dbReference type="OMA" id="LADTMEH"/>
<dbReference type="OrthoDB" id="3543113at2759"/>
<dbReference type="Pfam" id="PF24758">
    <property type="entry name" value="LRR_At5g56370"/>
    <property type="match status" value="1"/>
</dbReference>
<dbReference type="STRING" id="154538.A0A1M2W3H8"/>
<evidence type="ECO:0000313" key="2">
    <source>
        <dbReference type="EMBL" id="OJT14415.1"/>
    </source>
</evidence>
<feature type="domain" description="F-box/LRR-repeat protein 15/At3g58940/PEG3-like LRR" evidence="1">
    <location>
        <begin position="132"/>
        <end position="242"/>
    </location>
</feature>
<name>A0A1M2W3H8_TRAPU</name>
<protein>
    <recommendedName>
        <fullName evidence="1">F-box/LRR-repeat protein 15/At3g58940/PEG3-like LRR domain-containing protein</fullName>
    </recommendedName>
</protein>
<evidence type="ECO:0000259" key="1">
    <source>
        <dbReference type="Pfam" id="PF24758"/>
    </source>
</evidence>
<dbReference type="Proteomes" id="UP000184267">
    <property type="component" value="Unassembled WGS sequence"/>
</dbReference>
<dbReference type="Gene3D" id="3.80.10.10">
    <property type="entry name" value="Ribonuclease Inhibitor"/>
    <property type="match status" value="1"/>
</dbReference>
<accession>A0A1M2W3H8</accession>
<dbReference type="InterPro" id="IPR055411">
    <property type="entry name" value="LRR_FXL15/At3g58940/PEG3-like"/>
</dbReference>
<dbReference type="EMBL" id="MNAD01000288">
    <property type="protein sequence ID" value="OJT14415.1"/>
    <property type="molecule type" value="Genomic_DNA"/>
</dbReference>